<comment type="caution">
    <text evidence="1">The sequence shown here is derived from an EMBL/GenBank/DDBJ whole genome shotgun (WGS) entry which is preliminary data.</text>
</comment>
<accession>A0A919XUJ2</accession>
<reference evidence="1 2" key="1">
    <citation type="submission" date="2021-03" db="EMBL/GenBank/DDBJ databases">
        <title>Antimicrobial resistance genes in bacteria isolated from Japanese honey, and their potential for conferring macrolide and lincosamide resistance in the American foulbrood pathogen Paenibacillus larvae.</title>
        <authorList>
            <person name="Okamoto M."/>
            <person name="Kumagai M."/>
            <person name="Kanamori H."/>
            <person name="Takamatsu D."/>
        </authorList>
    </citation>
    <scope>NUCLEOTIDE SEQUENCE [LARGE SCALE GENOMIC DNA]</scope>
    <source>
        <strain evidence="1 2">J41TS12</strain>
    </source>
</reference>
<sequence length="68" mass="7835">MAIGLLVNRKTFEKGAVPQRKTFSLRDGPVLYGIRIHFRVPFQVTQMVLKFSSCSYDEIYLGFRLHSA</sequence>
<dbReference type="AlphaFoldDB" id="A0A919XUJ2"/>
<gene>
    <name evidence="1" type="ORF">J41TS12_31100</name>
</gene>
<organism evidence="1 2">
    <name type="scientific">Paenibacillus antibioticophila</name>
    <dbReference type="NCBI Taxonomy" id="1274374"/>
    <lineage>
        <taxon>Bacteria</taxon>
        <taxon>Bacillati</taxon>
        <taxon>Bacillota</taxon>
        <taxon>Bacilli</taxon>
        <taxon>Bacillales</taxon>
        <taxon>Paenibacillaceae</taxon>
        <taxon>Paenibacillus</taxon>
    </lineage>
</organism>
<dbReference type="EMBL" id="BORR01000011">
    <property type="protein sequence ID" value="GIO38249.1"/>
    <property type="molecule type" value="Genomic_DNA"/>
</dbReference>
<name>A0A919XUJ2_9BACL</name>
<keyword evidence="2" id="KW-1185">Reference proteome</keyword>
<proteinExistence type="predicted"/>
<protein>
    <submittedName>
        <fullName evidence="1">Uncharacterized protein</fullName>
    </submittedName>
</protein>
<dbReference type="Proteomes" id="UP000681162">
    <property type="component" value="Unassembled WGS sequence"/>
</dbReference>
<evidence type="ECO:0000313" key="2">
    <source>
        <dbReference type="Proteomes" id="UP000681162"/>
    </source>
</evidence>
<evidence type="ECO:0000313" key="1">
    <source>
        <dbReference type="EMBL" id="GIO38249.1"/>
    </source>
</evidence>